<comment type="caution">
    <text evidence="3">The sequence shown here is derived from an EMBL/GenBank/DDBJ whole genome shotgun (WGS) entry which is preliminary data.</text>
</comment>
<evidence type="ECO:0000256" key="2">
    <source>
        <dbReference type="SAM" id="MobiDB-lite"/>
    </source>
</evidence>
<dbReference type="Proteomes" id="UP001642260">
    <property type="component" value="Unassembled WGS sequence"/>
</dbReference>
<dbReference type="PANTHER" id="PTHR34554:SF1">
    <property type="entry name" value="ALANINE-TRNA LIGASE"/>
    <property type="match status" value="1"/>
</dbReference>
<keyword evidence="4" id="KW-1185">Reference proteome</keyword>
<feature type="region of interest" description="Disordered" evidence="2">
    <location>
        <begin position="66"/>
        <end position="94"/>
    </location>
</feature>
<feature type="compositionally biased region" description="Pro residues" evidence="2">
    <location>
        <begin position="85"/>
        <end position="94"/>
    </location>
</feature>
<dbReference type="PANTHER" id="PTHR34554">
    <property type="entry name" value="RGS1-HXK1-INTERACTING PROTEIN 1"/>
    <property type="match status" value="1"/>
</dbReference>
<gene>
    <name evidence="3" type="ORF">ERUC_LOCUS12608</name>
</gene>
<evidence type="ECO:0000313" key="3">
    <source>
        <dbReference type="EMBL" id="CAH8332425.1"/>
    </source>
</evidence>
<protein>
    <submittedName>
        <fullName evidence="3">Uncharacterized protein</fullName>
    </submittedName>
</protein>
<sequence>MDVASWSLAGKAGRCVWTLDHGRARLTPWLGRWEAGGQAWPLGLDARGMQGREWCLVEAGGQNWPSGFLEESSSENEDAHSPAIPESPPPHPPLSLIPRAKIATTTVENAASLIDKTMRRALVYQNTILETLDSTIDASKSRFNQIRDTSIAHTSQKIIVSEYNIYEHMVFAKIKETRIFVYYNTLRMLSSKEALLSRVDLRVKKLRQSLDRLTAESEKLEVSLFLLFHHEVARNGIYFLCILLVSLK</sequence>
<proteinExistence type="predicted"/>
<dbReference type="InterPro" id="IPR053284">
    <property type="entry name" value="RGS1-HXK1_interactor"/>
</dbReference>
<dbReference type="EMBL" id="CAKOAT010119598">
    <property type="protein sequence ID" value="CAH8332425.1"/>
    <property type="molecule type" value="Genomic_DNA"/>
</dbReference>
<organism evidence="3 4">
    <name type="scientific">Eruca vesicaria subsp. sativa</name>
    <name type="common">Garden rocket</name>
    <name type="synonym">Eruca sativa</name>
    <dbReference type="NCBI Taxonomy" id="29727"/>
    <lineage>
        <taxon>Eukaryota</taxon>
        <taxon>Viridiplantae</taxon>
        <taxon>Streptophyta</taxon>
        <taxon>Embryophyta</taxon>
        <taxon>Tracheophyta</taxon>
        <taxon>Spermatophyta</taxon>
        <taxon>Magnoliopsida</taxon>
        <taxon>eudicotyledons</taxon>
        <taxon>Gunneridae</taxon>
        <taxon>Pentapetalae</taxon>
        <taxon>rosids</taxon>
        <taxon>malvids</taxon>
        <taxon>Brassicales</taxon>
        <taxon>Brassicaceae</taxon>
        <taxon>Brassiceae</taxon>
        <taxon>Eruca</taxon>
    </lineage>
</organism>
<keyword evidence="1" id="KW-0175">Coiled coil</keyword>
<dbReference type="AlphaFoldDB" id="A0ABC8JRW5"/>
<reference evidence="3 4" key="1">
    <citation type="submission" date="2022-03" db="EMBL/GenBank/DDBJ databases">
        <authorList>
            <person name="Macdonald S."/>
            <person name="Ahmed S."/>
            <person name="Newling K."/>
        </authorList>
    </citation>
    <scope>NUCLEOTIDE SEQUENCE [LARGE SCALE GENOMIC DNA]</scope>
</reference>
<accession>A0ABC8JRW5</accession>
<evidence type="ECO:0000313" key="4">
    <source>
        <dbReference type="Proteomes" id="UP001642260"/>
    </source>
</evidence>
<evidence type="ECO:0000256" key="1">
    <source>
        <dbReference type="SAM" id="Coils"/>
    </source>
</evidence>
<name>A0ABC8JRW5_ERUVS</name>
<feature type="coiled-coil region" evidence="1">
    <location>
        <begin position="196"/>
        <end position="223"/>
    </location>
</feature>